<dbReference type="RefSeq" id="WP_230525595.1">
    <property type="nucleotide sequence ID" value="NZ_JAJGAK010000001.1"/>
</dbReference>
<organism evidence="1 2">
    <name type="scientific">Noviluteimonas lactosilytica</name>
    <dbReference type="NCBI Taxonomy" id="2888523"/>
    <lineage>
        <taxon>Bacteria</taxon>
        <taxon>Pseudomonadati</taxon>
        <taxon>Pseudomonadota</taxon>
        <taxon>Gammaproteobacteria</taxon>
        <taxon>Lysobacterales</taxon>
        <taxon>Lysobacteraceae</taxon>
        <taxon>Noviluteimonas</taxon>
    </lineage>
</organism>
<keyword evidence="2" id="KW-1185">Reference proteome</keyword>
<reference evidence="1" key="1">
    <citation type="submission" date="2021-10" db="EMBL/GenBank/DDBJ databases">
        <authorList>
            <person name="Lyu M."/>
            <person name="Wang X."/>
            <person name="Meng X."/>
            <person name="Xu K."/>
        </authorList>
    </citation>
    <scope>NUCLEOTIDE SEQUENCE</scope>
    <source>
        <strain evidence="1">A6</strain>
    </source>
</reference>
<comment type="caution">
    <text evidence="1">The sequence shown here is derived from an EMBL/GenBank/DDBJ whole genome shotgun (WGS) entry which is preliminary data.</text>
</comment>
<proteinExistence type="predicted"/>
<dbReference type="EMBL" id="JAJGAK010000001">
    <property type="protein sequence ID" value="MCC8361953.1"/>
    <property type="molecule type" value="Genomic_DNA"/>
</dbReference>
<protein>
    <submittedName>
        <fullName evidence="1">Uncharacterized protein</fullName>
    </submittedName>
</protein>
<dbReference type="Proteomes" id="UP001165293">
    <property type="component" value="Unassembled WGS sequence"/>
</dbReference>
<evidence type="ECO:0000313" key="2">
    <source>
        <dbReference type="Proteomes" id="UP001165293"/>
    </source>
</evidence>
<accession>A0ABS8JEB3</accession>
<name>A0ABS8JEB3_9GAMM</name>
<gene>
    <name evidence="1" type="ORF">LK996_02490</name>
</gene>
<evidence type="ECO:0000313" key="1">
    <source>
        <dbReference type="EMBL" id="MCC8361953.1"/>
    </source>
</evidence>
<sequence>MANHIVPLANEVIERYGGLDRWNRFDTATAHLRAGGALWPLKQQAGVLDDVFVRVQLREPRASHAPFTAPHLRTSFEPHRVAIEDADGNVTSELLQPRDSFQGHGLDTPWTPLQLAYFAGYAMWTYLNAPFLFALNGVVTEELAPWQEDGETWRRLQVTLPADLPSHSTVQTFYFDADRLLRRHDYDVDIVGGVPAAHYVSDHVAVSGIAVPTKRWVLRRKPDGSTEPEPTIVSIALGEIAFR</sequence>